<evidence type="ECO:0000256" key="12">
    <source>
        <dbReference type="ARBA" id="ARBA00038032"/>
    </source>
</evidence>
<feature type="transmembrane region" description="Helical" evidence="13">
    <location>
        <begin position="203"/>
        <end position="228"/>
    </location>
</feature>
<evidence type="ECO:0000256" key="4">
    <source>
        <dbReference type="ARBA" id="ARBA00022516"/>
    </source>
</evidence>
<evidence type="ECO:0000256" key="7">
    <source>
        <dbReference type="ARBA" id="ARBA00022692"/>
    </source>
</evidence>
<evidence type="ECO:0000256" key="10">
    <source>
        <dbReference type="ARBA" id="ARBA00023098"/>
    </source>
</evidence>
<evidence type="ECO:0000256" key="9">
    <source>
        <dbReference type="ARBA" id="ARBA00022989"/>
    </source>
</evidence>
<dbReference type="EMBL" id="JAMSKV010000002">
    <property type="protein sequence ID" value="MCQ8277678.1"/>
    <property type="molecule type" value="Genomic_DNA"/>
</dbReference>
<dbReference type="InterPro" id="IPR000390">
    <property type="entry name" value="Small_drug/metabolite_transptr"/>
</dbReference>
<dbReference type="InterPro" id="IPR037185">
    <property type="entry name" value="EmrE-like"/>
</dbReference>
<keyword evidence="8" id="KW-0448">Lipopolysaccharide biosynthesis</keyword>
<evidence type="ECO:0000256" key="1">
    <source>
        <dbReference type="ARBA" id="ARBA00004651"/>
    </source>
</evidence>
<feature type="transmembrane region" description="Helical" evidence="13">
    <location>
        <begin position="170"/>
        <end position="191"/>
    </location>
</feature>
<organism evidence="15 16">
    <name type="scientific">Endosaccharibacter trunci</name>
    <dbReference type="NCBI Taxonomy" id="2812733"/>
    <lineage>
        <taxon>Bacteria</taxon>
        <taxon>Pseudomonadati</taxon>
        <taxon>Pseudomonadota</taxon>
        <taxon>Alphaproteobacteria</taxon>
        <taxon>Acetobacterales</taxon>
        <taxon>Acetobacteraceae</taxon>
        <taxon>Endosaccharibacter</taxon>
    </lineage>
</organism>
<evidence type="ECO:0000313" key="15">
    <source>
        <dbReference type="EMBL" id="MCQ8277678.1"/>
    </source>
</evidence>
<comment type="subcellular location">
    <subcellularLocation>
        <location evidence="1">Cell membrane</location>
        <topology evidence="1">Multi-pass membrane protein</topology>
    </subcellularLocation>
</comment>
<sequence>MSIGISLIVLLAALLHASWNALLRAGSDRLWSMTIMCVAIAIVCAGLAPFVPAPAKASWEYALLSALLHVGYNLFLVRTYRSGDLGQTYPISRGSSPVLVSIGAMLFAGEFPDPIGAFGVMLVSGGIVSLALQGRTIGWGSLPYALGTGCFIAAYSVTDGIGVRLSGSPIGYTVWMCLLWGVMAPPVYAVLRDWRSLVRDRRETAIAAGGGIVSLVAYGIVIFAMSWGPMASVSALRETSVVFAALIGRIFLSERLTTWRIVACCVVALGAMLISHDGSAGHAAPAAHRSDLHWMRIGMQSDPVAQQVLANTAAARHS</sequence>
<keyword evidence="11 13" id="KW-0472">Membrane</keyword>
<reference evidence="15 16" key="1">
    <citation type="submission" date="2022-06" db="EMBL/GenBank/DDBJ databases">
        <title>Endosaccharibacter gen. nov., sp. nov., endophytic bacteria isolated from sugarcane.</title>
        <authorList>
            <person name="Pitiwittayakul N."/>
            <person name="Yukphan P."/>
            <person name="Charoenyingcharoen P."/>
            <person name="Tanasupawat S."/>
        </authorList>
    </citation>
    <scope>NUCLEOTIDE SEQUENCE [LARGE SCALE GENOMIC DNA]</scope>
    <source>
        <strain evidence="15 16">KSS8</strain>
    </source>
</reference>
<accession>A0ABT1W481</accession>
<keyword evidence="6" id="KW-0441">Lipid A biosynthesis</keyword>
<dbReference type="PANTHER" id="PTHR30561:SF1">
    <property type="entry name" value="MULTIDRUG TRANSPORTER EMRE"/>
    <property type="match status" value="1"/>
</dbReference>
<keyword evidence="3" id="KW-1003">Cell membrane</keyword>
<evidence type="ECO:0000256" key="13">
    <source>
        <dbReference type="SAM" id="Phobius"/>
    </source>
</evidence>
<feature type="transmembrane region" description="Helical" evidence="13">
    <location>
        <begin position="30"/>
        <end position="50"/>
    </location>
</feature>
<evidence type="ECO:0000256" key="3">
    <source>
        <dbReference type="ARBA" id="ARBA00022475"/>
    </source>
</evidence>
<comment type="caution">
    <text evidence="15">The sequence shown here is derived from an EMBL/GenBank/DDBJ whole genome shotgun (WGS) entry which is preliminary data.</text>
</comment>
<dbReference type="PANTHER" id="PTHR30561">
    <property type="entry name" value="SMR FAMILY PROTON-DEPENDENT DRUG EFFLUX TRANSPORTER SUGE"/>
    <property type="match status" value="1"/>
</dbReference>
<dbReference type="RefSeq" id="WP_422863118.1">
    <property type="nucleotide sequence ID" value="NZ_JAMSKV010000002.1"/>
</dbReference>
<dbReference type="Proteomes" id="UP001524587">
    <property type="component" value="Unassembled WGS sequence"/>
</dbReference>
<proteinExistence type="inferred from homology"/>
<gene>
    <name evidence="15" type="ORF">NFI95_04355</name>
</gene>
<keyword evidence="16" id="KW-1185">Reference proteome</keyword>
<protein>
    <submittedName>
        <fullName evidence="15">DMT family transporter</fullName>
    </submittedName>
</protein>
<evidence type="ECO:0000256" key="6">
    <source>
        <dbReference type="ARBA" id="ARBA00022556"/>
    </source>
</evidence>
<keyword evidence="10" id="KW-0443">Lipid metabolism</keyword>
<name>A0ABT1W481_9PROT</name>
<evidence type="ECO:0000256" key="11">
    <source>
        <dbReference type="ARBA" id="ARBA00023136"/>
    </source>
</evidence>
<keyword evidence="9 13" id="KW-1133">Transmembrane helix</keyword>
<keyword evidence="2" id="KW-0813">Transport</keyword>
<keyword evidence="4" id="KW-0444">Lipid biosynthesis</keyword>
<evidence type="ECO:0000313" key="16">
    <source>
        <dbReference type="Proteomes" id="UP001524587"/>
    </source>
</evidence>
<feature type="transmembrane region" description="Helical" evidence="13">
    <location>
        <begin position="139"/>
        <end position="158"/>
    </location>
</feature>
<evidence type="ECO:0000256" key="5">
    <source>
        <dbReference type="ARBA" id="ARBA00022519"/>
    </source>
</evidence>
<feature type="transmembrane region" description="Helical" evidence="13">
    <location>
        <begin position="115"/>
        <end position="132"/>
    </location>
</feature>
<evidence type="ECO:0000256" key="2">
    <source>
        <dbReference type="ARBA" id="ARBA00022448"/>
    </source>
</evidence>
<dbReference type="Gene3D" id="1.10.3730.20">
    <property type="match status" value="2"/>
</dbReference>
<evidence type="ECO:0000256" key="8">
    <source>
        <dbReference type="ARBA" id="ARBA00022985"/>
    </source>
</evidence>
<dbReference type="Pfam" id="PF00892">
    <property type="entry name" value="EamA"/>
    <property type="match status" value="1"/>
</dbReference>
<keyword evidence="5" id="KW-0997">Cell inner membrane</keyword>
<evidence type="ECO:0000259" key="14">
    <source>
        <dbReference type="Pfam" id="PF00892"/>
    </source>
</evidence>
<feature type="domain" description="EamA" evidence="14">
    <location>
        <begin position="144"/>
        <end position="275"/>
    </location>
</feature>
<comment type="similarity">
    <text evidence="12">Belongs to the drug/metabolite transporter (DMT) superfamily. Small multidrug resistance (SMR) (TC 2.A.7.1) family.</text>
</comment>
<feature type="transmembrane region" description="Helical" evidence="13">
    <location>
        <begin position="62"/>
        <end position="80"/>
    </location>
</feature>
<dbReference type="SUPFAM" id="SSF103481">
    <property type="entry name" value="Multidrug resistance efflux transporter EmrE"/>
    <property type="match status" value="2"/>
</dbReference>
<keyword evidence="7 13" id="KW-0812">Transmembrane</keyword>
<dbReference type="InterPro" id="IPR000620">
    <property type="entry name" value="EamA_dom"/>
</dbReference>